<name>A0A432ZZA0_9FUNG</name>
<dbReference type="EMBL" id="RBNI01025429">
    <property type="protein sequence ID" value="RUO95832.1"/>
    <property type="molecule type" value="Genomic_DNA"/>
</dbReference>
<evidence type="ECO:0000313" key="4">
    <source>
        <dbReference type="EMBL" id="RUO95832.1"/>
    </source>
</evidence>
<evidence type="ECO:0000256" key="2">
    <source>
        <dbReference type="ARBA" id="ARBA00022723"/>
    </source>
</evidence>
<proteinExistence type="inferred from homology"/>
<dbReference type="Gene3D" id="3.90.850.10">
    <property type="entry name" value="Fumarylacetoacetase-like, C-terminal domain"/>
    <property type="match status" value="1"/>
</dbReference>
<dbReference type="PANTHER" id="PTHR11820">
    <property type="entry name" value="ACYLPYRUVASE"/>
    <property type="match status" value="1"/>
</dbReference>
<keyword evidence="2" id="KW-0479">Metal-binding</keyword>
<protein>
    <recommendedName>
        <fullName evidence="3">Fumarylacetoacetase-like C-terminal domain-containing protein</fullName>
    </recommendedName>
</protein>
<dbReference type="Pfam" id="PF01557">
    <property type="entry name" value="FAA_hydrolase"/>
    <property type="match status" value="2"/>
</dbReference>
<dbReference type="GO" id="GO:0005739">
    <property type="term" value="C:mitochondrion"/>
    <property type="evidence" value="ECO:0007669"/>
    <property type="project" value="TreeGrafter"/>
</dbReference>
<comment type="similarity">
    <text evidence="1">Belongs to the FAH family.</text>
</comment>
<dbReference type="OrthoDB" id="74910at2759"/>
<evidence type="ECO:0000256" key="1">
    <source>
        <dbReference type="ARBA" id="ARBA00010211"/>
    </source>
</evidence>
<evidence type="ECO:0000259" key="3">
    <source>
        <dbReference type="Pfam" id="PF01557"/>
    </source>
</evidence>
<dbReference type="GO" id="GO:0046872">
    <property type="term" value="F:metal ion binding"/>
    <property type="evidence" value="ECO:0007669"/>
    <property type="project" value="UniProtKB-KW"/>
</dbReference>
<dbReference type="GO" id="GO:0018773">
    <property type="term" value="F:acetylpyruvate hydrolase activity"/>
    <property type="evidence" value="ECO:0007669"/>
    <property type="project" value="TreeGrafter"/>
</dbReference>
<dbReference type="AlphaFoldDB" id="A0A432ZZA0"/>
<dbReference type="InterPro" id="IPR011234">
    <property type="entry name" value="Fumarylacetoacetase-like_C"/>
</dbReference>
<feature type="domain" description="Fumarylacetoacetase-like C-terminal" evidence="3">
    <location>
        <begin position="87"/>
        <end position="129"/>
    </location>
</feature>
<comment type="caution">
    <text evidence="4">The sequence shown here is derived from an EMBL/GenBank/DDBJ whole genome shotgun (WGS) entry which is preliminary data.</text>
</comment>
<keyword evidence="5" id="KW-1185">Reference proteome</keyword>
<dbReference type="InterPro" id="IPR036663">
    <property type="entry name" value="Fumarylacetoacetase_C_sf"/>
</dbReference>
<dbReference type="Proteomes" id="UP000268093">
    <property type="component" value="Unassembled WGS sequence"/>
</dbReference>
<feature type="domain" description="Fumarylacetoacetase-like C-terminal" evidence="3">
    <location>
        <begin position="169"/>
        <end position="251"/>
    </location>
</feature>
<dbReference type="SUPFAM" id="SSF56529">
    <property type="entry name" value="FAH"/>
    <property type="match status" value="1"/>
</dbReference>
<feature type="non-terminal residue" evidence="4">
    <location>
        <position position="1"/>
    </location>
</feature>
<sequence>STQRSLTTPFPNRPSSSSSQLLRTWSVAGTWKFQRDATYTTKVSPELSVCDCSSFGYGFLRNVPQSNSALSLARRRVIFARRMRSIMSLVSGCYALGIDMTARNLQAEAKKKGLPWSMAKGFDTFTPISWRDASRRRALGDGSGVFRYESRIFYLILRCMFARLVRSYSDFIPKNDIPDPSDVNLWLKLDNVLKQQGNTSDMIFNIPTLLEFVTSIMRLEPGDLLMTGTPAGVGPIQPGQTITAGLKVGSSETDLMQVRFGIVERRGEARL</sequence>
<accession>A0A432ZZA0</accession>
<evidence type="ECO:0000313" key="5">
    <source>
        <dbReference type="Proteomes" id="UP000268093"/>
    </source>
</evidence>
<organism evidence="4 5">
    <name type="scientific">Jimgerdemannia flammicorona</name>
    <dbReference type="NCBI Taxonomy" id="994334"/>
    <lineage>
        <taxon>Eukaryota</taxon>
        <taxon>Fungi</taxon>
        <taxon>Fungi incertae sedis</taxon>
        <taxon>Mucoromycota</taxon>
        <taxon>Mucoromycotina</taxon>
        <taxon>Endogonomycetes</taxon>
        <taxon>Endogonales</taxon>
        <taxon>Endogonaceae</taxon>
        <taxon>Jimgerdemannia</taxon>
    </lineage>
</organism>
<dbReference type="PANTHER" id="PTHR11820:SF7">
    <property type="entry name" value="ACYLPYRUVASE FAHD1, MITOCHONDRIAL"/>
    <property type="match status" value="1"/>
</dbReference>
<gene>
    <name evidence="4" type="ORF">BC936DRAFT_143133</name>
</gene>
<reference evidence="4 5" key="1">
    <citation type="journal article" date="2018" name="New Phytol.">
        <title>Phylogenomics of Endogonaceae and evolution of mycorrhizas within Mucoromycota.</title>
        <authorList>
            <person name="Chang Y."/>
            <person name="Desiro A."/>
            <person name="Na H."/>
            <person name="Sandor L."/>
            <person name="Lipzen A."/>
            <person name="Clum A."/>
            <person name="Barry K."/>
            <person name="Grigoriev I.V."/>
            <person name="Martin F.M."/>
            <person name="Stajich J.E."/>
            <person name="Smith M.E."/>
            <person name="Bonito G."/>
            <person name="Spatafora J.W."/>
        </authorList>
    </citation>
    <scope>NUCLEOTIDE SEQUENCE [LARGE SCALE GENOMIC DNA]</scope>
    <source>
        <strain evidence="4 5">GMNB39</strain>
    </source>
</reference>